<feature type="domain" description="ERCC1-like central" evidence="7">
    <location>
        <begin position="1"/>
        <end position="110"/>
    </location>
</feature>
<dbReference type="Pfam" id="PF03834">
    <property type="entry name" value="Rad10"/>
    <property type="match status" value="1"/>
</dbReference>
<dbReference type="GO" id="GO:0070914">
    <property type="term" value="P:UV-damage excision repair"/>
    <property type="evidence" value="ECO:0007669"/>
    <property type="project" value="TreeGrafter"/>
</dbReference>
<dbReference type="GO" id="GO:0003684">
    <property type="term" value="F:damaged DNA binding"/>
    <property type="evidence" value="ECO:0007669"/>
    <property type="project" value="InterPro"/>
</dbReference>
<evidence type="ECO:0000256" key="1">
    <source>
        <dbReference type="ARBA" id="ARBA00004123"/>
    </source>
</evidence>
<dbReference type="InterPro" id="IPR011335">
    <property type="entry name" value="Restrct_endonuc-II-like"/>
</dbReference>
<evidence type="ECO:0000259" key="7">
    <source>
        <dbReference type="Pfam" id="PF03834"/>
    </source>
</evidence>
<gene>
    <name evidence="8" type="primary">swi10</name>
    <name evidence="8" type="ORF">NGRA_0002</name>
</gene>
<comment type="subcellular location">
    <subcellularLocation>
        <location evidence="1">Nucleus</location>
    </subcellularLocation>
</comment>
<evidence type="ECO:0000256" key="3">
    <source>
        <dbReference type="ARBA" id="ARBA00022763"/>
    </source>
</evidence>
<dbReference type="OrthoDB" id="10262814at2759"/>
<dbReference type="Gene3D" id="1.10.150.20">
    <property type="entry name" value="5' to 3' exonuclease, C-terminal subdomain"/>
    <property type="match status" value="1"/>
</dbReference>
<dbReference type="GO" id="GO:0000110">
    <property type="term" value="C:nucleotide-excision repair factor 1 complex"/>
    <property type="evidence" value="ECO:0007669"/>
    <property type="project" value="TreeGrafter"/>
</dbReference>
<proteinExistence type="inferred from homology"/>
<keyword evidence="3" id="KW-0227">DNA damage</keyword>
<accession>A0A9P6H1P7</accession>
<dbReference type="GO" id="GO:0006312">
    <property type="term" value="P:mitotic recombination"/>
    <property type="evidence" value="ECO:0007669"/>
    <property type="project" value="TreeGrafter"/>
</dbReference>
<dbReference type="InterPro" id="IPR004579">
    <property type="entry name" value="ERCC1/RAD10/SWI10"/>
</dbReference>
<dbReference type="EMBL" id="SBJO01000001">
    <property type="protein sequence ID" value="KAF9765078.1"/>
    <property type="molecule type" value="Genomic_DNA"/>
</dbReference>
<dbReference type="PANTHER" id="PTHR12749">
    <property type="entry name" value="EXCISION REPAIR CROSS-COMPLEMENTING 1 ERCC1"/>
    <property type="match status" value="1"/>
</dbReference>
<evidence type="ECO:0000256" key="4">
    <source>
        <dbReference type="ARBA" id="ARBA00023125"/>
    </source>
</evidence>
<evidence type="ECO:0000313" key="9">
    <source>
        <dbReference type="Proteomes" id="UP000740883"/>
    </source>
</evidence>
<keyword evidence="9" id="KW-1185">Reference proteome</keyword>
<evidence type="ECO:0000256" key="5">
    <source>
        <dbReference type="ARBA" id="ARBA00023204"/>
    </source>
</evidence>
<keyword evidence="6" id="KW-0539">Nucleus</keyword>
<keyword evidence="5" id="KW-0234">DNA repair</keyword>
<dbReference type="SUPFAM" id="SSF52980">
    <property type="entry name" value="Restriction endonuclease-like"/>
    <property type="match status" value="1"/>
</dbReference>
<dbReference type="Proteomes" id="UP000740883">
    <property type="component" value="Unassembled WGS sequence"/>
</dbReference>
<dbReference type="GO" id="GO:0003697">
    <property type="term" value="F:single-stranded DNA binding"/>
    <property type="evidence" value="ECO:0007669"/>
    <property type="project" value="TreeGrafter"/>
</dbReference>
<dbReference type="CDD" id="cd22325">
    <property type="entry name" value="ERCC1_C-like"/>
    <property type="match status" value="1"/>
</dbReference>
<evidence type="ECO:0000313" key="8">
    <source>
        <dbReference type="EMBL" id="KAF9765078.1"/>
    </source>
</evidence>
<dbReference type="Gene3D" id="3.40.50.10130">
    <property type="match status" value="1"/>
</dbReference>
<evidence type="ECO:0000256" key="6">
    <source>
        <dbReference type="ARBA" id="ARBA00023242"/>
    </source>
</evidence>
<keyword evidence="4" id="KW-0238">DNA-binding</keyword>
<comment type="caution">
    <text evidence="8">The sequence shown here is derived from an EMBL/GenBank/DDBJ whole genome shotgun (WGS) entry which is preliminary data.</text>
</comment>
<sequence length="198" mass="22937">MIKINSLQKGNNLISHLSFSTFVYEDKLSTDYEINGSISVLFLSLRFHCCKPEYIYKRINKLKPYKVSILLLLVDSDNYSSTLLELHERVRITIIVAFSNEECARYLRGFDINANRSINLIRKKDSDHETFLTSFKKLNKNDVEGILNNYTSLKEAFEDVDKNMKFIGGVGEIKSSVLKKYYEMDFKASSEKDNSENL</sequence>
<reference evidence="8 9" key="1">
    <citation type="journal article" date="2020" name="Genome Biol. Evol.">
        <title>Comparative genomics of strictly vertically transmitted, feminizing microsporidia endosymbionts of amphipod crustaceans.</title>
        <authorList>
            <person name="Cormier A."/>
            <person name="Chebbi M.A."/>
            <person name="Giraud I."/>
            <person name="Wattier R."/>
            <person name="Teixeira M."/>
            <person name="Gilbert C."/>
            <person name="Rigaud T."/>
            <person name="Cordaux R."/>
        </authorList>
    </citation>
    <scope>NUCLEOTIDE SEQUENCE [LARGE SCALE GENOMIC DNA]</scope>
    <source>
        <strain evidence="8 9">Ou3-Ou53</strain>
    </source>
</reference>
<organism evidence="8 9">
    <name type="scientific">Nosema granulosis</name>
    <dbReference type="NCBI Taxonomy" id="83296"/>
    <lineage>
        <taxon>Eukaryota</taxon>
        <taxon>Fungi</taxon>
        <taxon>Fungi incertae sedis</taxon>
        <taxon>Microsporidia</taxon>
        <taxon>Nosematidae</taxon>
        <taxon>Nosema</taxon>
    </lineage>
</organism>
<name>A0A9P6H1P7_9MICR</name>
<evidence type="ECO:0000256" key="2">
    <source>
        <dbReference type="ARBA" id="ARBA00008283"/>
    </source>
</evidence>
<dbReference type="PANTHER" id="PTHR12749:SF0">
    <property type="entry name" value="DNA EXCISION REPAIR PROTEIN ERCC-1"/>
    <property type="match status" value="1"/>
</dbReference>
<dbReference type="GO" id="GO:0006302">
    <property type="term" value="P:double-strand break repair"/>
    <property type="evidence" value="ECO:0007669"/>
    <property type="project" value="UniProtKB-ARBA"/>
</dbReference>
<protein>
    <submittedName>
        <fullName evidence="8">Mating-type switching protein swi10</fullName>
    </submittedName>
</protein>
<dbReference type="InterPro" id="IPR047260">
    <property type="entry name" value="ERCC1-like_central_dom"/>
</dbReference>
<dbReference type="AlphaFoldDB" id="A0A9P6H1P7"/>
<comment type="similarity">
    <text evidence="2">Belongs to the ERCC1/RAD10/SWI10 family.</text>
</comment>
<dbReference type="GO" id="GO:0070522">
    <property type="term" value="C:ERCC4-ERCC1 complex"/>
    <property type="evidence" value="ECO:0007669"/>
    <property type="project" value="TreeGrafter"/>
</dbReference>